<dbReference type="AlphaFoldDB" id="A0A1E3BI98"/>
<keyword evidence="4" id="KW-1185">Reference proteome</keyword>
<dbReference type="EMBL" id="JXNT01000003">
    <property type="protein sequence ID" value="ODM20693.1"/>
    <property type="molecule type" value="Genomic_DNA"/>
</dbReference>
<dbReference type="Proteomes" id="UP000094569">
    <property type="component" value="Unassembled WGS sequence"/>
</dbReference>
<feature type="compositionally biased region" description="Acidic residues" evidence="1">
    <location>
        <begin position="45"/>
        <end position="61"/>
    </location>
</feature>
<gene>
    <name evidence="3" type="ORF">SI65_03746</name>
</gene>
<organism evidence="3 4">
    <name type="scientific">Aspergillus cristatus</name>
    <name type="common">Chinese Fuzhuan brick tea-fermentation fungus</name>
    <name type="synonym">Eurotium cristatum</name>
    <dbReference type="NCBI Taxonomy" id="573508"/>
    <lineage>
        <taxon>Eukaryota</taxon>
        <taxon>Fungi</taxon>
        <taxon>Dikarya</taxon>
        <taxon>Ascomycota</taxon>
        <taxon>Pezizomycotina</taxon>
        <taxon>Eurotiomycetes</taxon>
        <taxon>Eurotiomycetidae</taxon>
        <taxon>Eurotiales</taxon>
        <taxon>Aspergillaceae</taxon>
        <taxon>Aspergillus</taxon>
        <taxon>Aspergillus subgen. Aspergillus</taxon>
    </lineage>
</organism>
<protein>
    <submittedName>
        <fullName evidence="3">Uncharacterized protein</fullName>
    </submittedName>
</protein>
<evidence type="ECO:0000313" key="3">
    <source>
        <dbReference type="EMBL" id="ODM20693.1"/>
    </source>
</evidence>
<name>A0A1E3BI98_ASPCR</name>
<sequence length="131" mass="14396">MTYTFASIIQVYLHAAPQYDANKKMGNVGHDDLQSDSDLERGYEPDLEQGEFDNTSDDDSDIGNMNPSPSSHDQHNPVTQPQLSQNRHLARPKKKGIKRQAIVSITVGPTGAAIALALIIYFVGRARGSWS</sequence>
<keyword evidence="2" id="KW-0472">Membrane</keyword>
<dbReference type="OrthoDB" id="10627670at2759"/>
<reference evidence="3 4" key="1">
    <citation type="journal article" date="2016" name="BMC Genomics">
        <title>Comparative genomic and transcriptomic analyses of the Fuzhuan brick tea-fermentation fungus Aspergillus cristatus.</title>
        <authorList>
            <person name="Ge Y."/>
            <person name="Wang Y."/>
            <person name="Liu Y."/>
            <person name="Tan Y."/>
            <person name="Ren X."/>
            <person name="Zhang X."/>
            <person name="Hyde K.D."/>
            <person name="Liu Y."/>
            <person name="Liu Z."/>
        </authorList>
    </citation>
    <scope>NUCLEOTIDE SEQUENCE [LARGE SCALE GENOMIC DNA]</scope>
    <source>
        <strain evidence="3 4">GZAAS20.1005</strain>
    </source>
</reference>
<keyword evidence="2" id="KW-1133">Transmembrane helix</keyword>
<feature type="compositionally biased region" description="Basic and acidic residues" evidence="1">
    <location>
        <begin position="29"/>
        <end position="44"/>
    </location>
</feature>
<feature type="transmembrane region" description="Helical" evidence="2">
    <location>
        <begin position="101"/>
        <end position="123"/>
    </location>
</feature>
<proteinExistence type="predicted"/>
<feature type="compositionally biased region" description="Basic residues" evidence="1">
    <location>
        <begin position="88"/>
        <end position="97"/>
    </location>
</feature>
<comment type="caution">
    <text evidence="3">The sequence shown here is derived from an EMBL/GenBank/DDBJ whole genome shotgun (WGS) entry which is preliminary data.</text>
</comment>
<evidence type="ECO:0000256" key="2">
    <source>
        <dbReference type="SAM" id="Phobius"/>
    </source>
</evidence>
<accession>A0A1E3BI98</accession>
<evidence type="ECO:0000256" key="1">
    <source>
        <dbReference type="SAM" id="MobiDB-lite"/>
    </source>
</evidence>
<keyword evidence="2" id="KW-0812">Transmembrane</keyword>
<feature type="compositionally biased region" description="Polar residues" evidence="1">
    <location>
        <begin position="63"/>
        <end position="87"/>
    </location>
</feature>
<dbReference type="VEuPathDB" id="FungiDB:SI65_03746"/>
<evidence type="ECO:0000313" key="4">
    <source>
        <dbReference type="Proteomes" id="UP000094569"/>
    </source>
</evidence>
<feature type="region of interest" description="Disordered" evidence="1">
    <location>
        <begin position="23"/>
        <end position="97"/>
    </location>
</feature>